<dbReference type="OrthoDB" id="422427at2759"/>
<comment type="subcellular location">
    <subcellularLocation>
        <location evidence="1">Nucleus</location>
    </subcellularLocation>
</comment>
<gene>
    <name evidence="11" type="ORF">A1O9_13059</name>
</gene>
<sequence>MQQERDTQPGNPGAPGSSKKRRFSRTSRACSECRARKIRCNGRQPCEPCEDFERHCTLTSTAGQKVAGAPRTKILEDRLRRARHLIRKLQAQNPALLPAAEVAGIFDSPPVSPSPASDTASGVTVGGQGGYLEDMMIGKGLLPLDQGSGVYYGATSGLCFLYDTLQLFPPNSPQHGSVSPERPHHVLLRLFESPPWDPQGLQIDLLSSQHLPSQQTALDLLDTYFGNVYPLFQFMHEPTVRQYVDRIYHLDLLDLEDLDHDFLPLFHSVMALGYLFDQTTHQTYGCKGARDQAMRHFIFARGMIELDRDRGILGLQALTCLALFLISTSRLASAQTLIALAVSACMRMGLHLQTSCSGLTPLSREVRIRTFWTVVKLDLYNSGALGQPLLMDLRHVDQIKPSGLSRGYCNEENGGVSSATSRRILAASAQYLELLIISRKGVGKLYPKTDQEAGMVNVSKMFPVSETTMDEIKEELKAWREGLADALGPAEGTDATRSVTYELEMVHHYEQALLYRPFLHYLAKTKDESPPDARLLYCATLCVQISRLTIIRSEELLSQGLLAPASWQLTYIVFLSIVTLFYFLATQHEHREYTAIQKEAERGIRVLHATSYLDAGSRRCLDVLRMLIGKQSHSVHLDVDRLRPSLPLRNSFQSGYAQ</sequence>
<keyword evidence="3" id="KW-0862">Zinc</keyword>
<name>A0A072NSQ4_9EURO</name>
<dbReference type="SUPFAM" id="SSF57701">
    <property type="entry name" value="Zn2/Cys6 DNA-binding domain"/>
    <property type="match status" value="1"/>
</dbReference>
<dbReference type="RefSeq" id="XP_013253479.1">
    <property type="nucleotide sequence ID" value="XM_013398025.1"/>
</dbReference>
<dbReference type="Pfam" id="PF04082">
    <property type="entry name" value="Fungal_trans"/>
    <property type="match status" value="1"/>
</dbReference>
<feature type="region of interest" description="Disordered" evidence="8">
    <location>
        <begin position="1"/>
        <end position="26"/>
    </location>
</feature>
<dbReference type="STRING" id="1182545.A0A072NSQ4"/>
<evidence type="ECO:0000256" key="2">
    <source>
        <dbReference type="ARBA" id="ARBA00022723"/>
    </source>
</evidence>
<dbReference type="GO" id="GO:0006351">
    <property type="term" value="P:DNA-templated transcription"/>
    <property type="evidence" value="ECO:0007669"/>
    <property type="project" value="InterPro"/>
</dbReference>
<dbReference type="PANTHER" id="PTHR47540:SF1">
    <property type="entry name" value="ACTIVATOR OF STRESS GENES 1-RELATED"/>
    <property type="match status" value="1"/>
</dbReference>
<dbReference type="PROSITE" id="PS50048">
    <property type="entry name" value="ZN2_CY6_FUNGAL_2"/>
    <property type="match status" value="1"/>
</dbReference>
<dbReference type="CDD" id="cd12148">
    <property type="entry name" value="fungal_TF_MHR"/>
    <property type="match status" value="1"/>
</dbReference>
<evidence type="ECO:0000259" key="10">
    <source>
        <dbReference type="PROSITE" id="PS50048"/>
    </source>
</evidence>
<evidence type="ECO:0000256" key="3">
    <source>
        <dbReference type="ARBA" id="ARBA00022833"/>
    </source>
</evidence>
<dbReference type="Pfam" id="PF00172">
    <property type="entry name" value="Zn_clus"/>
    <property type="match status" value="1"/>
</dbReference>
<keyword evidence="2" id="KW-0479">Metal-binding</keyword>
<dbReference type="GO" id="GO:0043565">
    <property type="term" value="F:sequence-specific DNA binding"/>
    <property type="evidence" value="ECO:0007669"/>
    <property type="project" value="TreeGrafter"/>
</dbReference>
<evidence type="ECO:0000256" key="5">
    <source>
        <dbReference type="ARBA" id="ARBA00023125"/>
    </source>
</evidence>
<accession>A0A072NSQ4</accession>
<organism evidence="11 12">
    <name type="scientific">Exophiala aquamarina CBS 119918</name>
    <dbReference type="NCBI Taxonomy" id="1182545"/>
    <lineage>
        <taxon>Eukaryota</taxon>
        <taxon>Fungi</taxon>
        <taxon>Dikarya</taxon>
        <taxon>Ascomycota</taxon>
        <taxon>Pezizomycotina</taxon>
        <taxon>Eurotiomycetes</taxon>
        <taxon>Chaetothyriomycetidae</taxon>
        <taxon>Chaetothyriales</taxon>
        <taxon>Herpotrichiellaceae</taxon>
        <taxon>Exophiala</taxon>
    </lineage>
</organism>
<evidence type="ECO:0000256" key="4">
    <source>
        <dbReference type="ARBA" id="ARBA00023015"/>
    </source>
</evidence>
<dbReference type="PANTHER" id="PTHR47540">
    <property type="entry name" value="THIAMINE REPRESSIBLE GENES REGULATORY PROTEIN THI5"/>
    <property type="match status" value="1"/>
</dbReference>
<evidence type="ECO:0000256" key="8">
    <source>
        <dbReference type="SAM" id="MobiDB-lite"/>
    </source>
</evidence>
<keyword evidence="9" id="KW-0472">Membrane</keyword>
<dbReference type="GO" id="GO:0008270">
    <property type="term" value="F:zinc ion binding"/>
    <property type="evidence" value="ECO:0007669"/>
    <property type="project" value="InterPro"/>
</dbReference>
<comment type="caution">
    <text evidence="11">The sequence shown here is derived from an EMBL/GenBank/DDBJ whole genome shotgun (WGS) entry which is preliminary data.</text>
</comment>
<evidence type="ECO:0000313" key="11">
    <source>
        <dbReference type="EMBL" id="KEF50889.1"/>
    </source>
</evidence>
<keyword evidence="9" id="KW-0812">Transmembrane</keyword>
<dbReference type="GeneID" id="25287950"/>
<dbReference type="CDD" id="cd00067">
    <property type="entry name" value="GAL4"/>
    <property type="match status" value="1"/>
</dbReference>
<reference evidence="11 12" key="1">
    <citation type="submission" date="2013-03" db="EMBL/GenBank/DDBJ databases">
        <title>The Genome Sequence of Exophiala aquamarina CBS 119918.</title>
        <authorList>
            <consortium name="The Broad Institute Genomics Platform"/>
            <person name="Cuomo C."/>
            <person name="de Hoog S."/>
            <person name="Gorbushina A."/>
            <person name="Walker B."/>
            <person name="Young S.K."/>
            <person name="Zeng Q."/>
            <person name="Gargeya S."/>
            <person name="Fitzgerald M."/>
            <person name="Haas B."/>
            <person name="Abouelleil A."/>
            <person name="Allen A.W."/>
            <person name="Alvarado L."/>
            <person name="Arachchi H.M."/>
            <person name="Berlin A.M."/>
            <person name="Chapman S.B."/>
            <person name="Gainer-Dewar J."/>
            <person name="Goldberg J."/>
            <person name="Griggs A."/>
            <person name="Gujja S."/>
            <person name="Hansen M."/>
            <person name="Howarth C."/>
            <person name="Imamovic A."/>
            <person name="Ireland A."/>
            <person name="Larimer J."/>
            <person name="McCowan C."/>
            <person name="Murphy C."/>
            <person name="Pearson M."/>
            <person name="Poon T.W."/>
            <person name="Priest M."/>
            <person name="Roberts A."/>
            <person name="Saif S."/>
            <person name="Shea T."/>
            <person name="Sisk P."/>
            <person name="Sykes S."/>
            <person name="Wortman J."/>
            <person name="Nusbaum C."/>
            <person name="Birren B."/>
        </authorList>
    </citation>
    <scope>NUCLEOTIDE SEQUENCE [LARGE SCALE GENOMIC DNA]</scope>
    <source>
        <strain evidence="11 12">CBS 119918</strain>
    </source>
</reference>
<evidence type="ECO:0000256" key="6">
    <source>
        <dbReference type="ARBA" id="ARBA00023163"/>
    </source>
</evidence>
<keyword evidence="7" id="KW-0539">Nucleus</keyword>
<evidence type="ECO:0000256" key="1">
    <source>
        <dbReference type="ARBA" id="ARBA00004123"/>
    </source>
</evidence>
<proteinExistence type="predicted"/>
<dbReference type="EMBL" id="AMGV01000050">
    <property type="protein sequence ID" value="KEF50889.1"/>
    <property type="molecule type" value="Genomic_DNA"/>
</dbReference>
<keyword evidence="9" id="KW-1133">Transmembrane helix</keyword>
<feature type="domain" description="Zn(2)-C6 fungal-type" evidence="10">
    <location>
        <begin position="29"/>
        <end position="58"/>
    </location>
</feature>
<evidence type="ECO:0000256" key="9">
    <source>
        <dbReference type="SAM" id="Phobius"/>
    </source>
</evidence>
<keyword evidence="12" id="KW-1185">Reference proteome</keyword>
<dbReference type="InterPro" id="IPR001138">
    <property type="entry name" value="Zn2Cys6_DnaBD"/>
</dbReference>
<protein>
    <recommendedName>
        <fullName evidence="10">Zn(2)-C6 fungal-type domain-containing protein</fullName>
    </recommendedName>
</protein>
<keyword evidence="6" id="KW-0804">Transcription</keyword>
<keyword evidence="4" id="KW-0805">Transcription regulation</keyword>
<dbReference type="SMART" id="SM00066">
    <property type="entry name" value="GAL4"/>
    <property type="match status" value="1"/>
</dbReference>
<evidence type="ECO:0000313" key="12">
    <source>
        <dbReference type="Proteomes" id="UP000027920"/>
    </source>
</evidence>
<dbReference type="HOGENOM" id="CLU_010084_2_0_1"/>
<evidence type="ECO:0000256" key="7">
    <source>
        <dbReference type="ARBA" id="ARBA00023242"/>
    </source>
</evidence>
<dbReference type="InterPro" id="IPR051711">
    <property type="entry name" value="Stress_Response_Reg"/>
</dbReference>
<dbReference type="InterPro" id="IPR036864">
    <property type="entry name" value="Zn2-C6_fun-type_DNA-bd_sf"/>
</dbReference>
<dbReference type="VEuPathDB" id="FungiDB:A1O9_13059"/>
<dbReference type="SMART" id="SM00906">
    <property type="entry name" value="Fungal_trans"/>
    <property type="match status" value="1"/>
</dbReference>
<dbReference type="Gene3D" id="4.10.240.10">
    <property type="entry name" value="Zn(2)-C6 fungal-type DNA-binding domain"/>
    <property type="match status" value="1"/>
</dbReference>
<dbReference type="InterPro" id="IPR007219">
    <property type="entry name" value="XnlR_reg_dom"/>
</dbReference>
<dbReference type="GO" id="GO:0000981">
    <property type="term" value="F:DNA-binding transcription factor activity, RNA polymerase II-specific"/>
    <property type="evidence" value="ECO:0007669"/>
    <property type="project" value="InterPro"/>
</dbReference>
<dbReference type="GO" id="GO:0045944">
    <property type="term" value="P:positive regulation of transcription by RNA polymerase II"/>
    <property type="evidence" value="ECO:0007669"/>
    <property type="project" value="TreeGrafter"/>
</dbReference>
<keyword evidence="5" id="KW-0238">DNA-binding</keyword>
<dbReference type="GO" id="GO:0005634">
    <property type="term" value="C:nucleus"/>
    <property type="evidence" value="ECO:0007669"/>
    <property type="project" value="UniProtKB-SubCell"/>
</dbReference>
<dbReference type="AlphaFoldDB" id="A0A072NSQ4"/>
<dbReference type="Proteomes" id="UP000027920">
    <property type="component" value="Unassembled WGS sequence"/>
</dbReference>
<dbReference type="PROSITE" id="PS00463">
    <property type="entry name" value="ZN2_CY6_FUNGAL_1"/>
    <property type="match status" value="1"/>
</dbReference>
<feature type="transmembrane region" description="Helical" evidence="9">
    <location>
        <begin position="565"/>
        <end position="585"/>
    </location>
</feature>